<organism evidence="4 5">
    <name type="scientific">Nocardia flavorosea</name>
    <dbReference type="NCBI Taxonomy" id="53429"/>
    <lineage>
        <taxon>Bacteria</taxon>
        <taxon>Bacillati</taxon>
        <taxon>Actinomycetota</taxon>
        <taxon>Actinomycetes</taxon>
        <taxon>Mycobacteriales</taxon>
        <taxon>Nocardiaceae</taxon>
        <taxon>Nocardia</taxon>
    </lineage>
</organism>
<evidence type="ECO:0000313" key="4">
    <source>
        <dbReference type="EMBL" id="NKY56016.1"/>
    </source>
</evidence>
<dbReference type="Proteomes" id="UP000570678">
    <property type="component" value="Unassembled WGS sequence"/>
</dbReference>
<keyword evidence="5" id="KW-1185">Reference proteome</keyword>
<feature type="compositionally biased region" description="Pro residues" evidence="1">
    <location>
        <begin position="291"/>
        <end position="305"/>
    </location>
</feature>
<keyword evidence="2" id="KW-0812">Transmembrane</keyword>
<evidence type="ECO:0000259" key="3">
    <source>
        <dbReference type="Pfam" id="PF20570"/>
    </source>
</evidence>
<dbReference type="RefSeq" id="WP_084492424.1">
    <property type="nucleotide sequence ID" value="NZ_JAAXOT010000003.1"/>
</dbReference>
<dbReference type="Pfam" id="PF20570">
    <property type="entry name" value="DUF6779"/>
    <property type="match status" value="1"/>
</dbReference>
<evidence type="ECO:0000313" key="5">
    <source>
        <dbReference type="Proteomes" id="UP000570678"/>
    </source>
</evidence>
<dbReference type="InterPro" id="IPR046706">
    <property type="entry name" value="DUF6779"/>
</dbReference>
<evidence type="ECO:0000256" key="2">
    <source>
        <dbReference type="SAM" id="Phobius"/>
    </source>
</evidence>
<proteinExistence type="predicted"/>
<feature type="transmembrane region" description="Helical" evidence="2">
    <location>
        <begin position="44"/>
        <end position="64"/>
    </location>
</feature>
<comment type="caution">
    <text evidence="4">The sequence shown here is derived from an EMBL/GenBank/DDBJ whole genome shotgun (WGS) entry which is preliminary data.</text>
</comment>
<feature type="domain" description="DUF6779" evidence="3">
    <location>
        <begin position="46"/>
        <end position="144"/>
    </location>
</feature>
<reference evidence="4 5" key="1">
    <citation type="submission" date="2020-04" db="EMBL/GenBank/DDBJ databases">
        <title>MicrobeNet Type strains.</title>
        <authorList>
            <person name="Nicholson A.C."/>
        </authorList>
    </citation>
    <scope>NUCLEOTIDE SEQUENCE [LARGE SCALE GENOMIC DNA]</scope>
    <source>
        <strain evidence="4 5">JCM 3332</strain>
    </source>
</reference>
<dbReference type="AlphaFoldDB" id="A0A846Y8X7"/>
<sequence length="374" mass="39982">MVSPSRSSSSARSREDVGKVFLGGLVLLGVVASVLLVLSESVQLIRVGLVAALWAAVLGAWAVSRYQAKVRDLRGAYERELEREISARREHELGIEARVRSEVGADATEMAALRAELAVLRRQLERLFDGELAPERPALRAASFRVQELPSAQDRAGFAAAWPPAEDGERHAVDAWANAAASWSHAADGWVDPEDDVAESGADTGDRSSGTPVYESDHPGRPRFAGPDDDPITAETAIVRLDDEPGQARPGAGLAGPSWADAFTEVDDAADVPGGAERHGPPHPAEFVQGPPRPPEPVHGPPAPRRPAAVEAEPSKTPVSVKARDNSRAPGKLSPRGAVNSRRRRTQSDPAGSRRLSVAEIMANLRREEEQRSS</sequence>
<keyword evidence="2" id="KW-1133">Transmembrane helix</keyword>
<evidence type="ECO:0000256" key="1">
    <source>
        <dbReference type="SAM" id="MobiDB-lite"/>
    </source>
</evidence>
<feature type="region of interest" description="Disordered" evidence="1">
    <location>
        <begin position="190"/>
        <end position="359"/>
    </location>
</feature>
<keyword evidence="2" id="KW-0472">Membrane</keyword>
<name>A0A846Y8X7_9NOCA</name>
<protein>
    <recommendedName>
        <fullName evidence="3">DUF6779 domain-containing protein</fullName>
    </recommendedName>
</protein>
<accession>A0A846Y8X7</accession>
<dbReference type="EMBL" id="JAAXOT010000003">
    <property type="protein sequence ID" value="NKY56016.1"/>
    <property type="molecule type" value="Genomic_DNA"/>
</dbReference>
<gene>
    <name evidence="4" type="ORF">HGA15_07545</name>
</gene>
<feature type="transmembrane region" description="Helical" evidence="2">
    <location>
        <begin position="20"/>
        <end position="38"/>
    </location>
</feature>